<keyword evidence="2" id="KW-0812">Transmembrane</keyword>
<name>A0A8H7EWX6_AGABI</name>
<dbReference type="EMBL" id="JABXXO010000013">
    <property type="protein sequence ID" value="KAF7761546.1"/>
    <property type="molecule type" value="Genomic_DNA"/>
</dbReference>
<proteinExistence type="predicted"/>
<evidence type="ECO:0000313" key="4">
    <source>
        <dbReference type="Proteomes" id="UP000629468"/>
    </source>
</evidence>
<dbReference type="AlphaFoldDB" id="A0A8H7EWX6"/>
<reference evidence="3 4" key="1">
    <citation type="journal article" name="Sci. Rep.">
        <title>Telomere-to-telomere assembled and centromere annotated genomes of the two main subspecies of the button mushroom Agaricus bisporus reveal especially polymorphic chromosome ends.</title>
        <authorList>
            <person name="Sonnenberg A.S.M."/>
            <person name="Sedaghat-Telgerd N."/>
            <person name="Lavrijssen B."/>
            <person name="Ohm R.A."/>
            <person name="Hendrickx P.M."/>
            <person name="Scholtmeijer K."/>
            <person name="Baars J.J.P."/>
            <person name="van Peer A."/>
        </authorList>
    </citation>
    <scope>NUCLEOTIDE SEQUENCE [LARGE SCALE GENOMIC DNA]</scope>
    <source>
        <strain evidence="3 4">H119_p4</strain>
    </source>
</reference>
<feature type="transmembrane region" description="Helical" evidence="2">
    <location>
        <begin position="45"/>
        <end position="64"/>
    </location>
</feature>
<feature type="region of interest" description="Disordered" evidence="1">
    <location>
        <begin position="242"/>
        <end position="274"/>
    </location>
</feature>
<keyword evidence="2" id="KW-0472">Membrane</keyword>
<evidence type="ECO:0000256" key="1">
    <source>
        <dbReference type="SAM" id="MobiDB-lite"/>
    </source>
</evidence>
<protein>
    <submittedName>
        <fullName evidence="3">Uncharacterized protein</fullName>
    </submittedName>
</protein>
<evidence type="ECO:0000256" key="2">
    <source>
        <dbReference type="SAM" id="Phobius"/>
    </source>
</evidence>
<feature type="transmembrane region" description="Helical" evidence="2">
    <location>
        <begin position="76"/>
        <end position="98"/>
    </location>
</feature>
<feature type="transmembrane region" description="Helical" evidence="2">
    <location>
        <begin position="118"/>
        <end position="141"/>
    </location>
</feature>
<evidence type="ECO:0000313" key="3">
    <source>
        <dbReference type="EMBL" id="KAF7761546.1"/>
    </source>
</evidence>
<feature type="compositionally biased region" description="Polar residues" evidence="1">
    <location>
        <begin position="250"/>
        <end position="267"/>
    </location>
</feature>
<sequence>MTMVVILLFICSTTVLGLQLALVMRSYMYLLQSREDDFETERRAFILSQGVLLIFQTIIADSVLLFRCWTIWNKMILAIVLPLVLWAGCLGSSVYAIYCLYFRIFTGPKPISTEESVYPAFVTFWTCTIIVNIYCTGMIVGRICSVQRGWRPPSICSLRDLPQRTRLHLAKRIVVESAMIYTAASLGAFISHACESRAVDITYLAESQVVGIAFNLILIRRSSPTQDRESELCVRCFNSKTNRSKADATVGTTDSDGIPDASSSASEGITDWKQ</sequence>
<organism evidence="3 4">
    <name type="scientific">Agaricus bisporus var. burnettii</name>
    <dbReference type="NCBI Taxonomy" id="192524"/>
    <lineage>
        <taxon>Eukaryota</taxon>
        <taxon>Fungi</taxon>
        <taxon>Dikarya</taxon>
        <taxon>Basidiomycota</taxon>
        <taxon>Agaricomycotina</taxon>
        <taxon>Agaricomycetes</taxon>
        <taxon>Agaricomycetidae</taxon>
        <taxon>Agaricales</taxon>
        <taxon>Agaricineae</taxon>
        <taxon>Agaricaceae</taxon>
        <taxon>Agaricus</taxon>
    </lineage>
</organism>
<gene>
    <name evidence="3" type="ORF">Agabi119p4_9538</name>
</gene>
<dbReference type="Proteomes" id="UP000629468">
    <property type="component" value="Unassembled WGS sequence"/>
</dbReference>
<comment type="caution">
    <text evidence="3">The sequence shown here is derived from an EMBL/GenBank/DDBJ whole genome shotgun (WGS) entry which is preliminary data.</text>
</comment>
<keyword evidence="2" id="KW-1133">Transmembrane helix</keyword>
<accession>A0A8H7EWX6</accession>